<evidence type="ECO:0000256" key="1">
    <source>
        <dbReference type="ARBA" id="ARBA00004613"/>
    </source>
</evidence>
<comment type="subcellular location">
    <subcellularLocation>
        <location evidence="1">Secreted</location>
    </subcellularLocation>
</comment>
<evidence type="ECO:0000256" key="10">
    <source>
        <dbReference type="SAM" id="SignalP"/>
    </source>
</evidence>
<dbReference type="Gene3D" id="3.40.50.1820">
    <property type="entry name" value="alpha/beta hydrolase"/>
    <property type="match status" value="1"/>
</dbReference>
<dbReference type="InterPro" id="IPR029058">
    <property type="entry name" value="AB_hydrolase_fold"/>
</dbReference>
<keyword evidence="5 10" id="KW-0732">Signal</keyword>
<organism evidence="11">
    <name type="scientific">Phaffia rhodozyma</name>
    <name type="common">Yeast</name>
    <name type="synonym">Xanthophyllomyces dendrorhous</name>
    <dbReference type="NCBI Taxonomy" id="264483"/>
    <lineage>
        <taxon>Eukaryota</taxon>
        <taxon>Fungi</taxon>
        <taxon>Dikarya</taxon>
        <taxon>Basidiomycota</taxon>
        <taxon>Agaricomycotina</taxon>
        <taxon>Tremellomycetes</taxon>
        <taxon>Cystofilobasidiales</taxon>
        <taxon>Mrakiaceae</taxon>
        <taxon>Phaffia</taxon>
    </lineage>
</organism>
<dbReference type="EC" id="3.1.1.73" evidence="2"/>
<feature type="signal peptide" evidence="10">
    <location>
        <begin position="1"/>
        <end position="21"/>
    </location>
</feature>
<dbReference type="AlphaFoldDB" id="A0A0F7SH06"/>
<evidence type="ECO:0000256" key="4">
    <source>
        <dbReference type="ARBA" id="ARBA00022651"/>
    </source>
</evidence>
<dbReference type="SUPFAM" id="SSF53474">
    <property type="entry name" value="alpha/beta-Hydrolases"/>
    <property type="match status" value="1"/>
</dbReference>
<keyword evidence="4" id="KW-0858">Xylan degradation</keyword>
<dbReference type="EMBL" id="LN483165">
    <property type="protein sequence ID" value="CDZ96634.1"/>
    <property type="molecule type" value="Genomic_DNA"/>
</dbReference>
<dbReference type="GO" id="GO:0030600">
    <property type="term" value="F:feruloyl esterase activity"/>
    <property type="evidence" value="ECO:0007669"/>
    <property type="project" value="UniProtKB-EC"/>
</dbReference>
<evidence type="ECO:0000256" key="7">
    <source>
        <dbReference type="ARBA" id="ARBA00023277"/>
    </source>
</evidence>
<evidence type="ECO:0000313" key="11">
    <source>
        <dbReference type="EMBL" id="CDZ96634.1"/>
    </source>
</evidence>
<proteinExistence type="predicted"/>
<sequence>MSSTMFSAVIAAIFLTQVAQASNSAFYYSSSGCNAQGLKLDSTGHLNRTLPSGRTYLLHVPSNYDSNASHPLVLSFHGAGGTSANQEKLSQFSVPGIAIGGLPVIAAYPQGADNTAEKRTGVWYSAPYANTTVDDVQFAKDVVADISSHYCINPVRVYASGKSNGGGFTAYLACRPDTSTLFAAFAPVSPVSPALYNGTLAFSGCDPSRPVPIINSHGVVDQTIPFEGRNVSATGDYGVGTATINVSLWRRQWAIRNGCYSNGSLPDPTYTIHPYPNATEEVWQCNAVLEAFTTSDLGHSWPTTLGLDSSGAPNNTASYNLTNPSILDFFSVNTLPIGYLK</sequence>
<evidence type="ECO:0000256" key="6">
    <source>
        <dbReference type="ARBA" id="ARBA00022801"/>
    </source>
</evidence>
<evidence type="ECO:0000256" key="2">
    <source>
        <dbReference type="ARBA" id="ARBA00013091"/>
    </source>
</evidence>
<evidence type="ECO:0000256" key="3">
    <source>
        <dbReference type="ARBA" id="ARBA00022525"/>
    </source>
</evidence>
<dbReference type="InterPro" id="IPR043595">
    <property type="entry name" value="FaeB/C/D"/>
</dbReference>
<name>A0A0F7SH06_PHARH</name>
<keyword evidence="3" id="KW-0964">Secreted</keyword>
<dbReference type="GO" id="GO:0005576">
    <property type="term" value="C:extracellular region"/>
    <property type="evidence" value="ECO:0007669"/>
    <property type="project" value="UniProtKB-SubCell"/>
</dbReference>
<dbReference type="GO" id="GO:0045493">
    <property type="term" value="P:xylan catabolic process"/>
    <property type="evidence" value="ECO:0007669"/>
    <property type="project" value="UniProtKB-KW"/>
</dbReference>
<protein>
    <recommendedName>
        <fullName evidence="2">feruloyl esterase</fullName>
        <ecNumber evidence="2">3.1.1.73</ecNumber>
    </recommendedName>
</protein>
<evidence type="ECO:0000256" key="9">
    <source>
        <dbReference type="ARBA" id="ARBA00034075"/>
    </source>
</evidence>
<keyword evidence="7" id="KW-0119">Carbohydrate metabolism</keyword>
<feature type="chain" id="PRO_5039463142" description="feruloyl esterase" evidence="10">
    <location>
        <begin position="22"/>
        <end position="341"/>
    </location>
</feature>
<reference evidence="11" key="1">
    <citation type="submission" date="2014-08" db="EMBL/GenBank/DDBJ databases">
        <authorList>
            <person name="Sharma Rahul"/>
            <person name="Thines Marco"/>
        </authorList>
    </citation>
    <scope>NUCLEOTIDE SEQUENCE</scope>
</reference>
<keyword evidence="8" id="KW-0624">Polysaccharide degradation</keyword>
<dbReference type="PANTHER" id="PTHR38050">
    <property type="match status" value="1"/>
</dbReference>
<keyword evidence="6" id="KW-0378">Hydrolase</keyword>
<comment type="catalytic activity">
    <reaction evidence="9">
        <text>feruloyl-polysaccharide + H2O = ferulate + polysaccharide.</text>
        <dbReference type="EC" id="3.1.1.73"/>
    </reaction>
</comment>
<dbReference type="PANTHER" id="PTHR38050:SF2">
    <property type="entry name" value="FERULOYL ESTERASE C-RELATED"/>
    <property type="match status" value="1"/>
</dbReference>
<evidence type="ECO:0000256" key="5">
    <source>
        <dbReference type="ARBA" id="ARBA00022729"/>
    </source>
</evidence>
<evidence type="ECO:0000256" key="8">
    <source>
        <dbReference type="ARBA" id="ARBA00023326"/>
    </source>
</evidence>
<accession>A0A0F7SH06</accession>